<evidence type="ECO:0000313" key="3">
    <source>
        <dbReference type="Proteomes" id="UP000005446"/>
    </source>
</evidence>
<gene>
    <name evidence="2" type="ORF">M7I_3142</name>
</gene>
<comment type="caution">
    <text evidence="2">The sequence shown here is derived from an EMBL/GenBank/DDBJ whole genome shotgun (WGS) entry which is preliminary data.</text>
</comment>
<dbReference type="Proteomes" id="UP000005446">
    <property type="component" value="Unassembled WGS sequence"/>
</dbReference>
<evidence type="ECO:0000256" key="1">
    <source>
        <dbReference type="SAM" id="SignalP"/>
    </source>
</evidence>
<organism evidence="2 3">
    <name type="scientific">Glarea lozoyensis (strain ATCC 74030 / MF5533)</name>
    <dbReference type="NCBI Taxonomy" id="1104152"/>
    <lineage>
        <taxon>Eukaryota</taxon>
        <taxon>Fungi</taxon>
        <taxon>Dikarya</taxon>
        <taxon>Ascomycota</taxon>
        <taxon>Pezizomycotina</taxon>
        <taxon>Leotiomycetes</taxon>
        <taxon>Helotiales</taxon>
        <taxon>Helotiaceae</taxon>
        <taxon>Glarea</taxon>
    </lineage>
</organism>
<evidence type="ECO:0000313" key="2">
    <source>
        <dbReference type="EMBL" id="EHL00756.1"/>
    </source>
</evidence>
<proteinExistence type="predicted"/>
<dbReference type="AlphaFoldDB" id="H0EKR3"/>
<keyword evidence="3" id="KW-1185">Reference proteome</keyword>
<dbReference type="EMBL" id="AGUE01000073">
    <property type="protein sequence ID" value="EHL00756.1"/>
    <property type="molecule type" value="Genomic_DNA"/>
</dbReference>
<keyword evidence="1" id="KW-0732">Signal</keyword>
<dbReference type="HOGENOM" id="CLU_089018_2_1_1"/>
<feature type="signal peptide" evidence="1">
    <location>
        <begin position="1"/>
        <end position="19"/>
    </location>
</feature>
<dbReference type="OrthoDB" id="3466524at2759"/>
<accession>H0EKR3</accession>
<name>H0EKR3_GLAL7</name>
<sequence>MHSITLAIWVINLIRFCISTPLVPDVSEPKATMRFCGMLGGHKVNLTGTIEDIYAQAKLLHPDIDIESQILLNAETYESSESNTKRTENKPGLCNHLIGHPWNAADVNQLKQGMDQLRLPDAKCEVKGQTCTEVSCVGMAEIVLCSEKDDPMTIPCSTIADYVGDIIEHETVSRQGTETPEMLRIEIVGFVGASGSDFGQCMILSGIELGSGDEHGCKTSSLVPEKLNQKVYTELVWPLF</sequence>
<protein>
    <submittedName>
        <fullName evidence="2">Uncharacterized protein</fullName>
    </submittedName>
</protein>
<dbReference type="InParanoid" id="H0EKR3"/>
<feature type="chain" id="PRO_5003532165" evidence="1">
    <location>
        <begin position="20"/>
        <end position="240"/>
    </location>
</feature>
<reference evidence="2 3" key="1">
    <citation type="journal article" date="2012" name="Eukaryot. Cell">
        <title>Genome sequence of the fungus Glarea lozoyensis: the first genome sequence of a species from the Helotiaceae family.</title>
        <authorList>
            <person name="Youssar L."/>
            <person name="Gruening B.A."/>
            <person name="Erxleben A."/>
            <person name="Guenther S."/>
            <person name="Huettel W."/>
        </authorList>
    </citation>
    <scope>NUCLEOTIDE SEQUENCE [LARGE SCALE GENOMIC DNA]</scope>
    <source>
        <strain evidence="3">ATCC 74030 / MF5533</strain>
    </source>
</reference>